<evidence type="ECO:0000256" key="1">
    <source>
        <dbReference type="ARBA" id="ARBA00022845"/>
    </source>
</evidence>
<evidence type="ECO:0000256" key="5">
    <source>
        <dbReference type="ARBA" id="ARBA00041319"/>
    </source>
</evidence>
<dbReference type="InterPro" id="IPR003489">
    <property type="entry name" value="RHF/RaiA"/>
</dbReference>
<dbReference type="NCBIfam" id="TIGR00741">
    <property type="entry name" value="yfiA"/>
    <property type="match status" value="1"/>
</dbReference>
<dbReference type="InterPro" id="IPR050574">
    <property type="entry name" value="HPF/YfiA_ribosome-assoc"/>
</dbReference>
<dbReference type="Proteomes" id="UP000063965">
    <property type="component" value="Chromosome"/>
</dbReference>
<evidence type="ECO:0000256" key="2">
    <source>
        <dbReference type="ARBA" id="ARBA00038434"/>
    </source>
</evidence>
<dbReference type="EMBL" id="CP011126">
    <property type="protein sequence ID" value="AKQ33509.1"/>
    <property type="molecule type" value="Genomic_DNA"/>
</dbReference>
<evidence type="ECO:0000313" key="8">
    <source>
        <dbReference type="Proteomes" id="UP000063965"/>
    </source>
</evidence>
<comment type="subunit">
    <text evidence="3">Associates exclusively with 100S ribosomes, which are dimers of 70S ribosomes.</text>
</comment>
<dbReference type="PANTHER" id="PTHR33231">
    <property type="entry name" value="30S RIBOSOMAL PROTEIN"/>
    <property type="match status" value="1"/>
</dbReference>
<dbReference type="EMBL" id="CP011126">
    <property type="protein sequence ID" value="AKQ33422.1"/>
    <property type="molecule type" value="Genomic_DNA"/>
</dbReference>
<organism evidence="7 8">
    <name type="scientific">Candidatus Coxiella mudrowiae</name>
    <dbReference type="NCBI Taxonomy" id="2054173"/>
    <lineage>
        <taxon>Bacteria</taxon>
        <taxon>Pseudomonadati</taxon>
        <taxon>Pseudomonadota</taxon>
        <taxon>Gammaproteobacteria</taxon>
        <taxon>Legionellales</taxon>
        <taxon>Coxiellaceae</taxon>
        <taxon>Coxiella</taxon>
    </lineage>
</organism>
<accession>A0ABM5UU47</accession>
<dbReference type="RefSeq" id="WP_048875087.1">
    <property type="nucleotide sequence ID" value="NZ_CP011126.1"/>
</dbReference>
<gene>
    <name evidence="6" type="ORF">CleRT_05040</name>
    <name evidence="7" type="ORF">CleRT_06480</name>
</gene>
<keyword evidence="8" id="KW-1185">Reference proteome</keyword>
<evidence type="ECO:0000256" key="3">
    <source>
        <dbReference type="ARBA" id="ARBA00038695"/>
    </source>
</evidence>
<proteinExistence type="inferred from homology"/>
<keyword evidence="1" id="KW-0810">Translation regulation</keyword>
<dbReference type="CDD" id="cd00552">
    <property type="entry name" value="RaiA"/>
    <property type="match status" value="1"/>
</dbReference>
<dbReference type="SUPFAM" id="SSF69754">
    <property type="entry name" value="Ribosome binding protein Y (YfiA homologue)"/>
    <property type="match status" value="1"/>
</dbReference>
<name>A0ABM5UU47_9COXI</name>
<dbReference type="PANTHER" id="PTHR33231:SF1">
    <property type="entry name" value="30S RIBOSOMAL PROTEIN"/>
    <property type="match status" value="1"/>
</dbReference>
<evidence type="ECO:0000256" key="4">
    <source>
        <dbReference type="ARBA" id="ARBA00041148"/>
    </source>
</evidence>
<dbReference type="Pfam" id="PF02482">
    <property type="entry name" value="Ribosomal_S30AE"/>
    <property type="match status" value="1"/>
</dbReference>
<evidence type="ECO:0000313" key="6">
    <source>
        <dbReference type="EMBL" id="AKQ33422.1"/>
    </source>
</evidence>
<protein>
    <recommendedName>
        <fullName evidence="4">Ribosome hibernation promoting factor</fullName>
    </recommendedName>
    <alternativeName>
        <fullName evidence="5">Hibernation factor HPF</fullName>
    </alternativeName>
</protein>
<reference evidence="7 8" key="1">
    <citation type="journal article" date="2015" name="Genome Biol. Evol.">
        <title>Distinctive Genome Reduction Rates Revealed by Genomic Analyses of Two Coxiella-Like Endosymbionts in Ticks.</title>
        <authorList>
            <person name="Gottlieb Y."/>
            <person name="Lalzar I."/>
            <person name="Klasson L."/>
        </authorList>
    </citation>
    <scope>NUCLEOTIDE SEQUENCE [LARGE SCALE GENOMIC DNA]</scope>
    <source>
        <strain evidence="7 8">CRt</strain>
    </source>
</reference>
<sequence length="96" mass="10982">MQIQMTGHGLHISPALRGLTEKKLKRLHPCFDEITNIHITFHVNKIRQIADANLQLPGSKINAQAESEDMYKTVDLLIQKLQIQLAKYKAKKGDHR</sequence>
<dbReference type="InterPro" id="IPR036567">
    <property type="entry name" value="RHF-like"/>
</dbReference>
<dbReference type="Gene3D" id="3.30.160.100">
    <property type="entry name" value="Ribosome hibernation promotion factor-like"/>
    <property type="match status" value="1"/>
</dbReference>
<evidence type="ECO:0000313" key="7">
    <source>
        <dbReference type="EMBL" id="AKQ33509.1"/>
    </source>
</evidence>
<comment type="similarity">
    <text evidence="2">Belongs to the HPF/YfiA ribosome-associated protein family. Short HPF subfamily.</text>
</comment>